<feature type="compositionally biased region" description="Low complexity" evidence="2">
    <location>
        <begin position="408"/>
        <end position="417"/>
    </location>
</feature>
<accession>A0ABD2LGN9</accession>
<evidence type="ECO:0000256" key="4">
    <source>
        <dbReference type="SAM" id="SignalP"/>
    </source>
</evidence>
<organism evidence="5 6">
    <name type="scientific">Heterodera trifolii</name>
    <dbReference type="NCBI Taxonomy" id="157864"/>
    <lineage>
        <taxon>Eukaryota</taxon>
        <taxon>Metazoa</taxon>
        <taxon>Ecdysozoa</taxon>
        <taxon>Nematoda</taxon>
        <taxon>Chromadorea</taxon>
        <taxon>Rhabditida</taxon>
        <taxon>Tylenchina</taxon>
        <taxon>Tylenchomorpha</taxon>
        <taxon>Tylenchoidea</taxon>
        <taxon>Heteroderidae</taxon>
        <taxon>Heteroderinae</taxon>
        <taxon>Heterodera</taxon>
    </lineage>
</organism>
<feature type="compositionally biased region" description="Basic residues" evidence="2">
    <location>
        <begin position="418"/>
        <end position="427"/>
    </location>
</feature>
<feature type="transmembrane region" description="Helical" evidence="3">
    <location>
        <begin position="281"/>
        <end position="299"/>
    </location>
</feature>
<keyword evidence="3" id="KW-0812">Transmembrane</keyword>
<proteinExistence type="predicted"/>
<protein>
    <submittedName>
        <fullName evidence="5">Uncharacterized protein</fullName>
    </submittedName>
</protein>
<gene>
    <name evidence="5" type="ORF">niasHT_017256</name>
</gene>
<keyword evidence="6" id="KW-1185">Reference proteome</keyword>
<keyword evidence="1" id="KW-0175">Coiled coil</keyword>
<evidence type="ECO:0000256" key="3">
    <source>
        <dbReference type="SAM" id="Phobius"/>
    </source>
</evidence>
<feature type="signal peptide" evidence="4">
    <location>
        <begin position="1"/>
        <end position="21"/>
    </location>
</feature>
<dbReference type="AlphaFoldDB" id="A0ABD2LGN9"/>
<evidence type="ECO:0000256" key="2">
    <source>
        <dbReference type="SAM" id="MobiDB-lite"/>
    </source>
</evidence>
<dbReference type="EMBL" id="JBICBT010000417">
    <property type="protein sequence ID" value="KAL3114392.1"/>
    <property type="molecule type" value="Genomic_DNA"/>
</dbReference>
<feature type="coiled-coil region" evidence="1">
    <location>
        <begin position="34"/>
        <end position="61"/>
    </location>
</feature>
<name>A0ABD2LGN9_9BILA</name>
<evidence type="ECO:0000313" key="6">
    <source>
        <dbReference type="Proteomes" id="UP001620626"/>
    </source>
</evidence>
<keyword evidence="4" id="KW-0732">Signal</keyword>
<evidence type="ECO:0000313" key="5">
    <source>
        <dbReference type="EMBL" id="KAL3114392.1"/>
    </source>
</evidence>
<dbReference type="Proteomes" id="UP001620626">
    <property type="component" value="Unassembled WGS sequence"/>
</dbReference>
<keyword evidence="3" id="KW-0472">Membrane</keyword>
<feature type="chain" id="PRO_5044828882" evidence="4">
    <location>
        <begin position="22"/>
        <end position="454"/>
    </location>
</feature>
<feature type="region of interest" description="Disordered" evidence="2">
    <location>
        <begin position="390"/>
        <end position="427"/>
    </location>
</feature>
<reference evidence="5 6" key="1">
    <citation type="submission" date="2024-10" db="EMBL/GenBank/DDBJ databases">
        <authorList>
            <person name="Kim D."/>
        </authorList>
    </citation>
    <scope>NUCLEOTIDE SEQUENCE [LARGE SCALE GENOMIC DNA]</scope>
    <source>
        <strain evidence="5">BH-2024</strain>
    </source>
</reference>
<evidence type="ECO:0000256" key="1">
    <source>
        <dbReference type="SAM" id="Coils"/>
    </source>
</evidence>
<keyword evidence="3" id="KW-1133">Transmembrane helix</keyword>
<sequence length="454" mass="51060">MDNQKLLFFIAFLVNCPFCFALSSEPQNKSNNNHQQIANEFAALEQRSEALSQQINEELTNGEKIDNANKSLELVLELLKTECQLAKVASKNSFSSHPTNGFLAKFCEKKIGQNLDTIEKLTEHLTDFIEKDFPKIVEEMKKTETTEIICTGGVYGTMAEILPRAKQYPNDASLQLYAEAMKALGLISQEIEPGTAKDALTKTLTKHTVASNDGHTVSLMPSELAQLIMELWTNTILKGIDTLGQEKYNYLQFQQNGTGADLSQNRRHRRTPPAFHIPSNIIMMILLIVQMTLIAAVGIDASGRDANWVTMFIALFTMFFIFRVRIPGQPPPPSINFSPHFNLVLPVVQTRIGVGMPFGGAAQQPPAGDDDRAQHLHAMLRMFNAMNGRANRAAPSADSNRNRSADITTTTKQQQQQLRHHRHHRRGTMKMMTVNKLNIMTLFRTHLLVRRRHL</sequence>
<feature type="transmembrane region" description="Helical" evidence="3">
    <location>
        <begin position="306"/>
        <end position="326"/>
    </location>
</feature>
<comment type="caution">
    <text evidence="5">The sequence shown here is derived from an EMBL/GenBank/DDBJ whole genome shotgun (WGS) entry which is preliminary data.</text>
</comment>